<reference evidence="1" key="1">
    <citation type="submission" date="2020-06" db="EMBL/GenBank/DDBJ databases">
        <authorList>
            <consortium name="Plant Systems Biology data submission"/>
        </authorList>
    </citation>
    <scope>NUCLEOTIDE SEQUENCE</scope>
    <source>
        <strain evidence="1">D6</strain>
    </source>
</reference>
<accession>A0A9N8HBW4</accession>
<keyword evidence="2" id="KW-1185">Reference proteome</keyword>
<sequence>MLPSTSAVTFIHTGTPESSRSLNVPTASLSELITRGAMVRNADAANARDGPASRANLGHPLIPPRPILNTGVAIAPAPADGRPTDGLHRTLQATILAALDIILDEEEDDDMFL</sequence>
<dbReference type="EMBL" id="CAICTM010000274">
    <property type="protein sequence ID" value="CAB9506680.1"/>
    <property type="molecule type" value="Genomic_DNA"/>
</dbReference>
<dbReference type="AlphaFoldDB" id="A0A9N8HBW4"/>
<evidence type="ECO:0000313" key="1">
    <source>
        <dbReference type="EMBL" id="CAB9506680.1"/>
    </source>
</evidence>
<dbReference type="Proteomes" id="UP001153069">
    <property type="component" value="Unassembled WGS sequence"/>
</dbReference>
<gene>
    <name evidence="1" type="ORF">SEMRO_275_G105670.1</name>
</gene>
<organism evidence="1 2">
    <name type="scientific">Seminavis robusta</name>
    <dbReference type="NCBI Taxonomy" id="568900"/>
    <lineage>
        <taxon>Eukaryota</taxon>
        <taxon>Sar</taxon>
        <taxon>Stramenopiles</taxon>
        <taxon>Ochrophyta</taxon>
        <taxon>Bacillariophyta</taxon>
        <taxon>Bacillariophyceae</taxon>
        <taxon>Bacillariophycidae</taxon>
        <taxon>Naviculales</taxon>
        <taxon>Naviculaceae</taxon>
        <taxon>Seminavis</taxon>
    </lineage>
</organism>
<protein>
    <submittedName>
        <fullName evidence="1">Uncharacterized protein</fullName>
    </submittedName>
</protein>
<comment type="caution">
    <text evidence="1">The sequence shown here is derived from an EMBL/GenBank/DDBJ whole genome shotgun (WGS) entry which is preliminary data.</text>
</comment>
<proteinExistence type="predicted"/>
<evidence type="ECO:0000313" key="2">
    <source>
        <dbReference type="Proteomes" id="UP001153069"/>
    </source>
</evidence>
<name>A0A9N8HBW4_9STRA</name>